<keyword evidence="4" id="KW-1185">Reference proteome</keyword>
<evidence type="ECO:0000313" key="3">
    <source>
        <dbReference type="EMBL" id="RNB46724.1"/>
    </source>
</evidence>
<feature type="signal peptide" evidence="2">
    <location>
        <begin position="1"/>
        <end position="27"/>
    </location>
</feature>
<evidence type="ECO:0000313" key="4">
    <source>
        <dbReference type="Proteomes" id="UP000275048"/>
    </source>
</evidence>
<accession>A0A3M8A6C6</accession>
<dbReference type="EMBL" id="RHHB01000030">
    <property type="protein sequence ID" value="RNB46724.1"/>
    <property type="molecule type" value="Genomic_DNA"/>
</dbReference>
<dbReference type="AlphaFoldDB" id="A0A3M8A6C6"/>
<dbReference type="OrthoDB" id="5118180at2"/>
<feature type="chain" id="PRO_5038728058" description="DUF3558 domain-containing protein" evidence="2">
    <location>
        <begin position="28"/>
        <end position="179"/>
    </location>
</feature>
<sequence>MTRSSPALALSAALIAVLAGCASNPIAGVDPTTSIVAETPEPTNAPDPLAPPALVFDGDCSAVLTDAEVAAATGGPVVARAGEPLDGVTIAVEQLGGIRCAWDDGDGQPQVWITVIPHAAVADAAAASGADDGSAPLQTSSRPTGTTPPRRGRACTQLSGPRGTGRADGGAVPARSGWN</sequence>
<evidence type="ECO:0000256" key="1">
    <source>
        <dbReference type="SAM" id="MobiDB-lite"/>
    </source>
</evidence>
<gene>
    <name evidence="3" type="ORF">EDM22_13380</name>
</gene>
<comment type="caution">
    <text evidence="3">The sequence shown here is derived from an EMBL/GenBank/DDBJ whole genome shotgun (WGS) entry which is preliminary data.</text>
</comment>
<dbReference type="PROSITE" id="PS51257">
    <property type="entry name" value="PROKAR_LIPOPROTEIN"/>
    <property type="match status" value="1"/>
</dbReference>
<keyword evidence="2" id="KW-0732">Signal</keyword>
<organism evidence="3 4">
    <name type="scientific">Agromyces tardus</name>
    <dbReference type="NCBI Taxonomy" id="2583849"/>
    <lineage>
        <taxon>Bacteria</taxon>
        <taxon>Bacillati</taxon>
        <taxon>Actinomycetota</taxon>
        <taxon>Actinomycetes</taxon>
        <taxon>Micrococcales</taxon>
        <taxon>Microbacteriaceae</taxon>
        <taxon>Agromyces</taxon>
    </lineage>
</organism>
<feature type="region of interest" description="Disordered" evidence="1">
    <location>
        <begin position="127"/>
        <end position="179"/>
    </location>
</feature>
<protein>
    <recommendedName>
        <fullName evidence="5">DUF3558 domain-containing protein</fullName>
    </recommendedName>
</protein>
<proteinExistence type="predicted"/>
<evidence type="ECO:0000256" key="2">
    <source>
        <dbReference type="SAM" id="SignalP"/>
    </source>
</evidence>
<reference evidence="3 4" key="1">
    <citation type="submission" date="2018-10" db="EMBL/GenBank/DDBJ databases">
        <title>Isolation, diversity and antibacterial activity of antinobacteria from the wheat rhizosphere soil.</title>
        <authorList>
            <person name="Sun T."/>
        </authorList>
    </citation>
    <scope>NUCLEOTIDE SEQUENCE [LARGE SCALE GENOMIC DNA]</scope>
    <source>
        <strain evidence="3 4">SJ-23</strain>
    </source>
</reference>
<feature type="compositionally biased region" description="Low complexity" evidence="1">
    <location>
        <begin position="127"/>
        <end position="149"/>
    </location>
</feature>
<evidence type="ECO:0008006" key="5">
    <source>
        <dbReference type="Google" id="ProtNLM"/>
    </source>
</evidence>
<dbReference type="RefSeq" id="WP_138708090.1">
    <property type="nucleotide sequence ID" value="NZ_JBHSNT010000001.1"/>
</dbReference>
<dbReference type="Proteomes" id="UP000275048">
    <property type="component" value="Unassembled WGS sequence"/>
</dbReference>
<name>A0A3M8A6C6_9MICO</name>